<dbReference type="InterPro" id="IPR011009">
    <property type="entry name" value="Kinase-like_dom_sf"/>
</dbReference>
<dbReference type="SMART" id="SM00320">
    <property type="entry name" value="WD40"/>
    <property type="match status" value="7"/>
</dbReference>
<evidence type="ECO:0000313" key="6">
    <source>
        <dbReference type="Proteomes" id="UP000289738"/>
    </source>
</evidence>
<name>A0A444ZZG0_ARAHY</name>
<dbReference type="InterPro" id="IPR019775">
    <property type="entry name" value="WD40_repeat_CS"/>
</dbReference>
<dbReference type="Pfam" id="PF00400">
    <property type="entry name" value="WD40"/>
    <property type="match status" value="3"/>
</dbReference>
<proteinExistence type="predicted"/>
<dbReference type="InterPro" id="IPR036322">
    <property type="entry name" value="WD40_repeat_dom_sf"/>
</dbReference>
<dbReference type="Gene3D" id="2.130.10.10">
    <property type="entry name" value="YVTN repeat-like/Quinoprotein amine dehydrogenase"/>
    <property type="match status" value="1"/>
</dbReference>
<dbReference type="InterPro" id="IPR015943">
    <property type="entry name" value="WD40/YVTN_repeat-like_dom_sf"/>
</dbReference>
<evidence type="ECO:0000256" key="2">
    <source>
        <dbReference type="ARBA" id="ARBA00022737"/>
    </source>
</evidence>
<keyword evidence="1 3" id="KW-0853">WD repeat</keyword>
<dbReference type="PANTHER" id="PTHR44218:SF15">
    <property type="entry name" value="PROTEIN SPA1-RELATED 2"/>
    <property type="match status" value="1"/>
</dbReference>
<dbReference type="SMR" id="A0A444ZZG0"/>
<feature type="region of interest" description="Disordered" evidence="4">
    <location>
        <begin position="33"/>
        <end position="53"/>
    </location>
</feature>
<feature type="region of interest" description="Disordered" evidence="4">
    <location>
        <begin position="190"/>
        <end position="212"/>
    </location>
</feature>
<dbReference type="GO" id="GO:0009640">
    <property type="term" value="P:photomorphogenesis"/>
    <property type="evidence" value="ECO:0007669"/>
    <property type="project" value="InterPro"/>
</dbReference>
<comment type="caution">
    <text evidence="5">The sequence shown here is derived from an EMBL/GenBank/DDBJ whole genome shotgun (WGS) entry which is preliminary data.</text>
</comment>
<dbReference type="OrthoDB" id="273771at2759"/>
<feature type="repeat" description="WD" evidence="3">
    <location>
        <begin position="852"/>
        <end position="892"/>
    </location>
</feature>
<feature type="compositionally biased region" description="Polar residues" evidence="4">
    <location>
        <begin position="190"/>
        <end position="202"/>
    </location>
</feature>
<dbReference type="STRING" id="3818.A0A444ZZG0"/>
<evidence type="ECO:0000256" key="1">
    <source>
        <dbReference type="ARBA" id="ARBA00022574"/>
    </source>
</evidence>
<keyword evidence="6" id="KW-1185">Reference proteome</keyword>
<dbReference type="InterPro" id="IPR044630">
    <property type="entry name" value="SPA1/2/3/4"/>
</dbReference>
<feature type="repeat" description="WD" evidence="3">
    <location>
        <begin position="766"/>
        <end position="808"/>
    </location>
</feature>
<gene>
    <name evidence="5" type="ORF">Ahy_B03g064373</name>
</gene>
<keyword evidence="2" id="KW-0677">Repeat</keyword>
<sequence length="991" mass="109986">MDQELINESMRLGVVAEGLQLQTKDEELSINPESNKIIKPQVDHNDSSHIPPPECNDVRQGTMSRLQHPIRLSSDADDMVEELTVRSCNGSSLDIGTQGNQGPAYNTQSQMQLASDSGVGTLLLGDTGCRNSDQASSKVISRSGFAEYFIKNTIKGKDIVCKNSSSIGLTVESRDQNLMKAGIGTQMDSSVPLSPVSTTAKSPYNAPLPRSHGSECNGVSLREWLNAGRLKRSKAECLSIFRKIVDLVDGSHSQGFALRNLNPSYIKVLPSNQVIYLGLQKHMLDNGANSEVLQLRSSSIRKRMSEQETSPSHDAWLKKQKFNEYVRGVGDRSQCASRPDLYLQITVDSKVGAAGSKDYHNQYKCVQFPKHNIWKVPSVPDISNGGLLQLISLNERSEDKWYKSPDGGCTTSANIYSLGVLFFELLSQFDSEGSHIAAMSDLHLRILPQAFLSENPLEAGFCLWLLHPESSSRPTTREILRSEVFNGIQEVYSEKLLLDFDKAEAQSELLLHFLILLKEERQKNAFKLEEVTRFLESDIEEVVRGHSSGKYLVSAGLHNDISCHNESSSLNKKPSCSESVSPACPISNANQMRVIRNMCQLENAYVSMRSKIQIPETDAATHPDKDIPRDRFVAQRGKEQDKKTDSLGAFFDGFCKYLRYSKFEERSILRNSDINSLGNVICSLSFDRDEEYFAAAGVSKKIKIYEFSSLFNDLAEIHYPVVEMSNESKFSCVCWNSYIRNYLASTDYDGVVKLWDGITGQGFAHFTEHEKRAWSVDFSPAYPTKFASGSDDCSVKLWSINERNCVGTIQNVANVCCVQFSAYSSNLLAFGSANYLTYCYDLRNLRSPLCVLAGHHKAVSYVKFLDSVTLVSSSTDNTLKIWDLNKTSPVGPSTNACSLTLSGHTNQKNFVGLSVADGYIACGSETNEVYAYYKSLPQQITSHKFGSVDPINGKKTYDDYGHFVSSVCWKGKSDMVIAANSSGCIKVLQIV</sequence>
<protein>
    <submittedName>
        <fullName evidence="5">Uncharacterized protein</fullName>
    </submittedName>
</protein>
<dbReference type="AlphaFoldDB" id="A0A444ZZG0"/>
<reference evidence="5 6" key="1">
    <citation type="submission" date="2019-01" db="EMBL/GenBank/DDBJ databases">
        <title>Sequencing of cultivated peanut Arachis hypogaea provides insights into genome evolution and oil improvement.</title>
        <authorList>
            <person name="Chen X."/>
        </authorList>
    </citation>
    <scope>NUCLEOTIDE SEQUENCE [LARGE SCALE GENOMIC DNA]</scope>
    <source>
        <strain evidence="6">cv. Fuhuasheng</strain>
        <tissue evidence="5">Leaves</tissue>
    </source>
</reference>
<dbReference type="PRINTS" id="PR00320">
    <property type="entry name" value="GPROTEINBRPT"/>
</dbReference>
<dbReference type="PROSITE" id="PS00678">
    <property type="entry name" value="WD_REPEATS_1"/>
    <property type="match status" value="1"/>
</dbReference>
<dbReference type="PANTHER" id="PTHR44218">
    <property type="entry name" value="PROTEIN SPA1-RELATED 2"/>
    <property type="match status" value="1"/>
</dbReference>
<organism evidence="5 6">
    <name type="scientific">Arachis hypogaea</name>
    <name type="common">Peanut</name>
    <dbReference type="NCBI Taxonomy" id="3818"/>
    <lineage>
        <taxon>Eukaryota</taxon>
        <taxon>Viridiplantae</taxon>
        <taxon>Streptophyta</taxon>
        <taxon>Embryophyta</taxon>
        <taxon>Tracheophyta</taxon>
        <taxon>Spermatophyta</taxon>
        <taxon>Magnoliopsida</taxon>
        <taxon>eudicotyledons</taxon>
        <taxon>Gunneridae</taxon>
        <taxon>Pentapetalae</taxon>
        <taxon>rosids</taxon>
        <taxon>fabids</taxon>
        <taxon>Fabales</taxon>
        <taxon>Fabaceae</taxon>
        <taxon>Papilionoideae</taxon>
        <taxon>50 kb inversion clade</taxon>
        <taxon>dalbergioids sensu lato</taxon>
        <taxon>Dalbergieae</taxon>
        <taxon>Pterocarpus clade</taxon>
        <taxon>Arachis</taxon>
    </lineage>
</organism>
<dbReference type="SUPFAM" id="SSF50978">
    <property type="entry name" value="WD40 repeat-like"/>
    <property type="match status" value="1"/>
</dbReference>
<dbReference type="EMBL" id="SDMP01000013">
    <property type="protein sequence ID" value="RYR19555.1"/>
    <property type="molecule type" value="Genomic_DNA"/>
</dbReference>
<dbReference type="Proteomes" id="UP000289738">
    <property type="component" value="Chromosome B03"/>
</dbReference>
<dbReference type="Gramene" id="arahy.Tifrunner.gnm2.ann2.Ah13g397700.1">
    <property type="protein sequence ID" value="arahy.Tifrunner.gnm2.ann2.Ah13g397700.1-CDS"/>
    <property type="gene ID" value="arahy.Tifrunner.gnm2.ann2.Ah13g397700"/>
</dbReference>
<evidence type="ECO:0000256" key="3">
    <source>
        <dbReference type="PROSITE-ProRule" id="PRU00221"/>
    </source>
</evidence>
<accession>A0A444ZZG0</accession>
<dbReference type="InterPro" id="IPR001680">
    <property type="entry name" value="WD40_rpt"/>
</dbReference>
<evidence type="ECO:0000313" key="5">
    <source>
        <dbReference type="EMBL" id="RYR19555.1"/>
    </source>
</evidence>
<dbReference type="InterPro" id="IPR020472">
    <property type="entry name" value="WD40_PAC1"/>
</dbReference>
<evidence type="ECO:0000256" key="4">
    <source>
        <dbReference type="SAM" id="MobiDB-lite"/>
    </source>
</evidence>
<dbReference type="PROSITE" id="PS50294">
    <property type="entry name" value="WD_REPEATS_REGION"/>
    <property type="match status" value="2"/>
</dbReference>
<dbReference type="Gene3D" id="1.10.510.10">
    <property type="entry name" value="Transferase(Phosphotransferase) domain 1"/>
    <property type="match status" value="1"/>
</dbReference>
<dbReference type="SUPFAM" id="SSF56112">
    <property type="entry name" value="Protein kinase-like (PK-like)"/>
    <property type="match status" value="1"/>
</dbReference>
<dbReference type="PROSITE" id="PS50082">
    <property type="entry name" value="WD_REPEATS_2"/>
    <property type="match status" value="2"/>
</dbReference>